<dbReference type="EMBL" id="RBWX01000007">
    <property type="protein sequence ID" value="RKS90957.1"/>
    <property type="molecule type" value="Genomic_DNA"/>
</dbReference>
<comment type="similarity">
    <text evidence="1">Belongs to the leucine-binding protein family.</text>
</comment>
<evidence type="ECO:0000313" key="5">
    <source>
        <dbReference type="EMBL" id="BBE33877.1"/>
    </source>
</evidence>
<keyword evidence="2" id="KW-0732">Signal</keyword>
<dbReference type="SUPFAM" id="SSF53822">
    <property type="entry name" value="Periplasmic binding protein-like I"/>
    <property type="match status" value="1"/>
</dbReference>
<dbReference type="RefSeq" id="WP_243445585.1">
    <property type="nucleotide sequence ID" value="NZ_AP018711.1"/>
</dbReference>
<dbReference type="KEGG" id="smic:SmB9_15350"/>
<name>A0AAD1D4X3_SPHMI</name>
<dbReference type="GO" id="GO:0006865">
    <property type="term" value="P:amino acid transport"/>
    <property type="evidence" value="ECO:0007669"/>
    <property type="project" value="UniProtKB-KW"/>
</dbReference>
<reference evidence="6 8" key="2">
    <citation type="submission" date="2018-10" db="EMBL/GenBank/DDBJ databases">
        <title>Genomic Encyclopedia of Type Strains, Phase IV (KMG-IV): sequencing the most valuable type-strain genomes for metagenomic binning, comparative biology and taxonomic classification.</title>
        <authorList>
            <person name="Goeker M."/>
        </authorList>
    </citation>
    <scope>NUCLEOTIDE SEQUENCE [LARGE SCALE GENOMIC DNA]</scope>
    <source>
        <strain evidence="6 8">DSM 19791</strain>
    </source>
</reference>
<dbReference type="CDD" id="cd06339">
    <property type="entry name" value="PBP1_YraM_LppC_lipoprotein-like"/>
    <property type="match status" value="1"/>
</dbReference>
<evidence type="ECO:0000256" key="1">
    <source>
        <dbReference type="ARBA" id="ARBA00010062"/>
    </source>
</evidence>
<dbReference type="EMBL" id="AP018711">
    <property type="protein sequence ID" value="BBE33877.1"/>
    <property type="molecule type" value="Genomic_DNA"/>
</dbReference>
<keyword evidence="3" id="KW-0813">Transport</keyword>
<evidence type="ECO:0000313" key="8">
    <source>
        <dbReference type="Proteomes" id="UP000276029"/>
    </source>
</evidence>
<dbReference type="Gene3D" id="3.40.50.2300">
    <property type="match status" value="3"/>
</dbReference>
<evidence type="ECO:0000259" key="4">
    <source>
        <dbReference type="Pfam" id="PF13458"/>
    </source>
</evidence>
<keyword evidence="3" id="KW-0029">Amino-acid transport</keyword>
<dbReference type="InterPro" id="IPR028081">
    <property type="entry name" value="Leu-bd"/>
</dbReference>
<dbReference type="PANTHER" id="PTHR30483:SF6">
    <property type="entry name" value="PERIPLASMIC BINDING PROTEIN OF ABC TRANSPORTER FOR NATURAL AMINO ACIDS"/>
    <property type="match status" value="1"/>
</dbReference>
<sequence length="432" mass="45202">MDMSIYSMEGRGRFWNRCFSGLKRTALPMVALAAAACTQTVQKAPQVEAPPAPVPVVEAPKEIPQNRVALLLPMSGGTARVGQSLANAANMALLDVKNTNIKLTVYDTAPGAAAAARRAVAEGNKLFLGPLLAADVTAVRGVAKAAGIPIISYSNDAEVAGNGVYILGFQPDQSIDRVVRYARSQGVERFGALVPVGNYGQRASGAMLRAVRDAGGKVTAVETYERSRAKLQAAVRRLTDYEARVARASQGGIVRADGTVAPVQERLGPVSFQALLIADGSQIASAFLGPLTQYGAGPGKVRYLGPELWNAEPGIRTVQGLHGAWYASVPDTRFTQLASRYRAKFGGAPSRLASLGYDSVLLVNAIADSWTIGSSFPEGRLRDSDGFAGVDGIFRFGASGIADRGLEVGQVGASGTTVVSPAPRTFAKRPGA</sequence>
<evidence type="ECO:0000313" key="7">
    <source>
        <dbReference type="Proteomes" id="UP000275727"/>
    </source>
</evidence>
<accession>A0AAD1D4X3</accession>
<dbReference type="Proteomes" id="UP000275727">
    <property type="component" value="Chromosome"/>
</dbReference>
<dbReference type="InterPro" id="IPR051010">
    <property type="entry name" value="BCAA_transport"/>
</dbReference>
<proteinExistence type="inferred from homology"/>
<protein>
    <submittedName>
        <fullName evidence="6">Amino acid/amide ABC transporter substrate-binding protein (HAAT family)</fullName>
    </submittedName>
    <submittedName>
        <fullName evidence="5">Penicillin-binding protein activator</fullName>
    </submittedName>
</protein>
<dbReference type="Pfam" id="PF13458">
    <property type="entry name" value="Peripla_BP_6"/>
    <property type="match status" value="1"/>
</dbReference>
<organism evidence="5 7">
    <name type="scientific">Sphingosinicella microcystinivorans</name>
    <dbReference type="NCBI Taxonomy" id="335406"/>
    <lineage>
        <taxon>Bacteria</taxon>
        <taxon>Pseudomonadati</taxon>
        <taxon>Pseudomonadota</taxon>
        <taxon>Alphaproteobacteria</taxon>
        <taxon>Sphingomonadales</taxon>
        <taxon>Sphingosinicellaceae</taxon>
        <taxon>Sphingosinicella</taxon>
    </lineage>
</organism>
<evidence type="ECO:0000256" key="2">
    <source>
        <dbReference type="ARBA" id="ARBA00022729"/>
    </source>
</evidence>
<evidence type="ECO:0000256" key="3">
    <source>
        <dbReference type="ARBA" id="ARBA00022970"/>
    </source>
</evidence>
<dbReference type="Proteomes" id="UP000276029">
    <property type="component" value="Unassembled WGS sequence"/>
</dbReference>
<gene>
    <name evidence="6" type="ORF">DFR51_0501</name>
    <name evidence="5" type="ORF">SmB9_15350</name>
</gene>
<dbReference type="AlphaFoldDB" id="A0AAD1D4X3"/>
<reference evidence="5 7" key="1">
    <citation type="submission" date="2018-06" db="EMBL/GenBank/DDBJ databases">
        <title>Complete Genome Sequence of the Microcystin-Degrading Bacterium Sphingosinicella microcystinivorans Strain B-9.</title>
        <authorList>
            <person name="Jin H."/>
            <person name="Nishizawa T."/>
            <person name="Guo Y."/>
            <person name="Nishizawa A."/>
            <person name="Park H."/>
            <person name="Kato H."/>
            <person name="Tsuji K."/>
            <person name="Harada K."/>
        </authorList>
    </citation>
    <scope>NUCLEOTIDE SEQUENCE [LARGE SCALE GENOMIC DNA]</scope>
    <source>
        <strain evidence="5 7">B9</strain>
    </source>
</reference>
<dbReference type="InterPro" id="IPR028082">
    <property type="entry name" value="Peripla_BP_I"/>
</dbReference>
<feature type="domain" description="Leucine-binding protein" evidence="4">
    <location>
        <begin position="67"/>
        <end position="367"/>
    </location>
</feature>
<dbReference type="PANTHER" id="PTHR30483">
    <property type="entry name" value="LEUCINE-SPECIFIC-BINDING PROTEIN"/>
    <property type="match status" value="1"/>
</dbReference>
<evidence type="ECO:0000313" key="6">
    <source>
        <dbReference type="EMBL" id="RKS90957.1"/>
    </source>
</evidence>
<keyword evidence="8" id="KW-1185">Reference proteome</keyword>